<dbReference type="InterPro" id="IPR015422">
    <property type="entry name" value="PyrdxlP-dep_Trfase_small"/>
</dbReference>
<dbReference type="PANTHER" id="PTHR13693:SF102">
    <property type="entry name" value="2-AMINO-3-KETOBUTYRATE COENZYME A LIGASE, MITOCHONDRIAL"/>
    <property type="match status" value="1"/>
</dbReference>
<evidence type="ECO:0000256" key="1">
    <source>
        <dbReference type="ARBA" id="ARBA00001933"/>
    </source>
</evidence>
<reference evidence="6 7" key="2">
    <citation type="submission" date="2018-11" db="EMBL/GenBank/DDBJ databases">
        <authorList>
            <consortium name="Pathogen Informatics"/>
        </authorList>
    </citation>
    <scope>NUCLEOTIDE SEQUENCE [LARGE SCALE GENOMIC DNA]</scope>
</reference>
<keyword evidence="4" id="KW-0012">Acyltransferase</keyword>
<feature type="domain" description="Aminotransferase class I/classII large" evidence="5">
    <location>
        <begin position="3"/>
        <end position="230"/>
    </location>
</feature>
<protein>
    <submittedName>
        <fullName evidence="8">Aminotran_1_2 domain-containing protein</fullName>
    </submittedName>
</protein>
<evidence type="ECO:0000259" key="5">
    <source>
        <dbReference type="Pfam" id="PF00155"/>
    </source>
</evidence>
<evidence type="ECO:0000313" key="7">
    <source>
        <dbReference type="Proteomes" id="UP000050794"/>
    </source>
</evidence>
<evidence type="ECO:0000313" key="6">
    <source>
        <dbReference type="EMBL" id="VDM45958.1"/>
    </source>
</evidence>
<dbReference type="AlphaFoldDB" id="A0A183V1L7"/>
<dbReference type="EMBL" id="UYWY01022362">
    <property type="protein sequence ID" value="VDM45958.1"/>
    <property type="molecule type" value="Genomic_DNA"/>
</dbReference>
<gene>
    <name evidence="6" type="ORF">TCNE_LOCUS14637</name>
</gene>
<dbReference type="GO" id="GO:0016746">
    <property type="term" value="F:acyltransferase activity"/>
    <property type="evidence" value="ECO:0007669"/>
    <property type="project" value="UniProtKB-KW"/>
</dbReference>
<accession>A0A183V1L7</accession>
<dbReference type="GO" id="GO:0030170">
    <property type="term" value="F:pyridoxal phosphate binding"/>
    <property type="evidence" value="ECO:0007669"/>
    <property type="project" value="InterPro"/>
</dbReference>
<reference evidence="8" key="1">
    <citation type="submission" date="2016-06" db="UniProtKB">
        <authorList>
            <consortium name="WormBaseParasite"/>
        </authorList>
    </citation>
    <scope>IDENTIFICATION</scope>
</reference>
<dbReference type="WBParaSite" id="TCNE_0001463701-mRNA-1">
    <property type="protein sequence ID" value="TCNE_0001463701-mRNA-1"/>
    <property type="gene ID" value="TCNE_0001463701"/>
</dbReference>
<dbReference type="InterPro" id="IPR050087">
    <property type="entry name" value="AON_synthase_class-II"/>
</dbReference>
<dbReference type="PANTHER" id="PTHR13693">
    <property type="entry name" value="CLASS II AMINOTRANSFERASE/8-AMINO-7-OXONONANOATE SYNTHASE"/>
    <property type="match status" value="1"/>
</dbReference>
<evidence type="ECO:0000256" key="2">
    <source>
        <dbReference type="ARBA" id="ARBA00008392"/>
    </source>
</evidence>
<keyword evidence="3" id="KW-0808">Transferase</keyword>
<evidence type="ECO:0000256" key="4">
    <source>
        <dbReference type="ARBA" id="ARBA00023315"/>
    </source>
</evidence>
<proteinExistence type="inferred from homology"/>
<dbReference type="GO" id="GO:0005739">
    <property type="term" value="C:mitochondrion"/>
    <property type="evidence" value="ECO:0007669"/>
    <property type="project" value="TreeGrafter"/>
</dbReference>
<comment type="similarity">
    <text evidence="2">Belongs to the class-II pyridoxal-phosphate-dependent aminotransferase family.</text>
</comment>
<dbReference type="InterPro" id="IPR015421">
    <property type="entry name" value="PyrdxlP-dep_Trfase_major"/>
</dbReference>
<keyword evidence="7" id="KW-1185">Reference proteome</keyword>
<dbReference type="InterPro" id="IPR004839">
    <property type="entry name" value="Aminotransferase_I/II_large"/>
</dbReference>
<organism evidence="7 8">
    <name type="scientific">Toxocara canis</name>
    <name type="common">Canine roundworm</name>
    <dbReference type="NCBI Taxonomy" id="6265"/>
    <lineage>
        <taxon>Eukaryota</taxon>
        <taxon>Metazoa</taxon>
        <taxon>Ecdysozoa</taxon>
        <taxon>Nematoda</taxon>
        <taxon>Chromadorea</taxon>
        <taxon>Rhabditida</taxon>
        <taxon>Spirurina</taxon>
        <taxon>Ascaridomorpha</taxon>
        <taxon>Ascaridoidea</taxon>
        <taxon>Toxocaridae</taxon>
        <taxon>Toxocara</taxon>
    </lineage>
</organism>
<sequence>MRRRIIATDGVFSMDGDVAPLKDICDLASKYEAITFVDECHATGFFGATGRGTEEKLGVQGRVDIINSTLGKALGGAMGGYTTASKPLIDLLRQRSRPYLFSNSLAPSIVGASLKVFDMLMKPNEFARSLKSNVTHFRDSLTAAGFRVLGNRDHPICPVMLEDARRRGTRSHRTCCILRLASKFADEMLNEGIYVIGFSYPVVPKGKARIRVQISAAHSRQQIDRCIDAFIRIGRKLSVI</sequence>
<dbReference type="Gene3D" id="3.40.640.10">
    <property type="entry name" value="Type I PLP-dependent aspartate aminotransferase-like (Major domain)"/>
    <property type="match status" value="1"/>
</dbReference>
<comment type="cofactor">
    <cofactor evidence="1">
        <name>pyridoxal 5'-phosphate</name>
        <dbReference type="ChEBI" id="CHEBI:597326"/>
    </cofactor>
</comment>
<name>A0A183V1L7_TOXCA</name>
<dbReference type="Proteomes" id="UP000050794">
    <property type="component" value="Unassembled WGS sequence"/>
</dbReference>
<evidence type="ECO:0000256" key="3">
    <source>
        <dbReference type="ARBA" id="ARBA00022679"/>
    </source>
</evidence>
<dbReference type="Pfam" id="PF00155">
    <property type="entry name" value="Aminotran_1_2"/>
    <property type="match status" value="1"/>
</dbReference>
<dbReference type="SUPFAM" id="SSF53383">
    <property type="entry name" value="PLP-dependent transferases"/>
    <property type="match status" value="1"/>
</dbReference>
<evidence type="ECO:0000313" key="8">
    <source>
        <dbReference type="WBParaSite" id="TCNE_0001463701-mRNA-1"/>
    </source>
</evidence>
<dbReference type="InterPro" id="IPR015424">
    <property type="entry name" value="PyrdxlP-dep_Trfase"/>
</dbReference>
<dbReference type="Gene3D" id="3.90.1150.10">
    <property type="entry name" value="Aspartate Aminotransferase, domain 1"/>
    <property type="match status" value="1"/>
</dbReference>